<organism evidence="1 2">
    <name type="scientific">Acaulospora colombiana</name>
    <dbReference type="NCBI Taxonomy" id="27376"/>
    <lineage>
        <taxon>Eukaryota</taxon>
        <taxon>Fungi</taxon>
        <taxon>Fungi incertae sedis</taxon>
        <taxon>Mucoromycota</taxon>
        <taxon>Glomeromycotina</taxon>
        <taxon>Glomeromycetes</taxon>
        <taxon>Diversisporales</taxon>
        <taxon>Acaulosporaceae</taxon>
        <taxon>Acaulospora</taxon>
    </lineage>
</organism>
<dbReference type="Proteomes" id="UP000789525">
    <property type="component" value="Unassembled WGS sequence"/>
</dbReference>
<accession>A0ACA9P963</accession>
<comment type="caution">
    <text evidence="1">The sequence shown here is derived from an EMBL/GenBank/DDBJ whole genome shotgun (WGS) entry which is preliminary data.</text>
</comment>
<protein>
    <submittedName>
        <fullName evidence="1">7779_t:CDS:1</fullName>
    </submittedName>
</protein>
<name>A0ACA9P963_9GLOM</name>
<keyword evidence="2" id="KW-1185">Reference proteome</keyword>
<proteinExistence type="predicted"/>
<dbReference type="EMBL" id="CAJVPT010031060">
    <property type="protein sequence ID" value="CAG8696312.1"/>
    <property type="molecule type" value="Genomic_DNA"/>
</dbReference>
<gene>
    <name evidence="1" type="ORF">ACOLOM_LOCUS10042</name>
</gene>
<reference evidence="1" key="1">
    <citation type="submission" date="2021-06" db="EMBL/GenBank/DDBJ databases">
        <authorList>
            <person name="Kallberg Y."/>
            <person name="Tangrot J."/>
            <person name="Rosling A."/>
        </authorList>
    </citation>
    <scope>NUCLEOTIDE SEQUENCE</scope>
    <source>
        <strain evidence="1">CL356</strain>
    </source>
</reference>
<evidence type="ECO:0000313" key="1">
    <source>
        <dbReference type="EMBL" id="CAG8696312.1"/>
    </source>
</evidence>
<sequence>ENNWGCLATYTILLSAQNLTPCLVSRLLQLFTLVHKYSIDSLGKQIMNYLKKSKSTHDVAILLAISQIVDSTALYDKTKKILINHVDEITLEDAKKIGVEATYEIMKVRNKKLTKRNKELIEEETYVCENCRPYDRPGDYCEECGDYNSW</sequence>
<evidence type="ECO:0000313" key="2">
    <source>
        <dbReference type="Proteomes" id="UP000789525"/>
    </source>
</evidence>
<feature type="non-terminal residue" evidence="1">
    <location>
        <position position="1"/>
    </location>
</feature>